<comment type="caution">
    <text evidence="2">The sequence shown here is derived from an EMBL/GenBank/DDBJ whole genome shotgun (WGS) entry which is preliminary data.</text>
</comment>
<name>A0A845M2Y4_9RHOB</name>
<keyword evidence="1" id="KW-1133">Transmembrane helix</keyword>
<accession>A0A845M2Y4</accession>
<keyword evidence="1" id="KW-0812">Transmembrane</keyword>
<reference evidence="2 3" key="1">
    <citation type="submission" date="2019-12" db="EMBL/GenBank/DDBJ databases">
        <title>Maritimibacter sp. nov. sp. isolated from sea sand.</title>
        <authorList>
            <person name="Kim J."/>
            <person name="Jeong S.E."/>
            <person name="Jung H.S."/>
            <person name="Jeon C.O."/>
        </authorList>
    </citation>
    <scope>NUCLEOTIDE SEQUENCE [LARGE SCALE GENOMIC DNA]</scope>
    <source>
        <strain evidence="2 3">DP07</strain>
    </source>
</reference>
<keyword evidence="3" id="KW-1185">Reference proteome</keyword>
<evidence type="ECO:0000313" key="2">
    <source>
        <dbReference type="EMBL" id="MZR13379.1"/>
    </source>
</evidence>
<sequence>MWLFAFYTLFAAALAFVLADRFLWLMDRKAAPRWVGPLVAALLALFVYPFAFLILLGLVNELLGGSSEMLGFMIGVIGGAGLLGGVIGVVLAVLRRRRTRRV</sequence>
<dbReference type="Proteomes" id="UP000467322">
    <property type="component" value="Unassembled WGS sequence"/>
</dbReference>
<gene>
    <name evidence="2" type="ORF">GQE99_10155</name>
</gene>
<evidence type="ECO:0000313" key="3">
    <source>
        <dbReference type="Proteomes" id="UP000467322"/>
    </source>
</evidence>
<feature type="transmembrane region" description="Helical" evidence="1">
    <location>
        <begin position="70"/>
        <end position="94"/>
    </location>
</feature>
<protein>
    <submittedName>
        <fullName evidence="2">Uncharacterized protein</fullName>
    </submittedName>
</protein>
<feature type="transmembrane region" description="Helical" evidence="1">
    <location>
        <begin position="6"/>
        <end position="26"/>
    </location>
</feature>
<keyword evidence="1" id="KW-0472">Membrane</keyword>
<evidence type="ECO:0000256" key="1">
    <source>
        <dbReference type="SAM" id="Phobius"/>
    </source>
</evidence>
<dbReference type="EMBL" id="WTUX01000011">
    <property type="protein sequence ID" value="MZR13379.1"/>
    <property type="molecule type" value="Genomic_DNA"/>
</dbReference>
<proteinExistence type="predicted"/>
<feature type="transmembrane region" description="Helical" evidence="1">
    <location>
        <begin position="38"/>
        <end position="58"/>
    </location>
</feature>
<organism evidence="2 3">
    <name type="scientific">Maritimibacter harenae</name>
    <dbReference type="NCBI Taxonomy" id="2606218"/>
    <lineage>
        <taxon>Bacteria</taxon>
        <taxon>Pseudomonadati</taxon>
        <taxon>Pseudomonadota</taxon>
        <taxon>Alphaproteobacteria</taxon>
        <taxon>Rhodobacterales</taxon>
        <taxon>Roseobacteraceae</taxon>
        <taxon>Maritimibacter</taxon>
    </lineage>
</organism>
<dbReference type="AlphaFoldDB" id="A0A845M2Y4"/>
<dbReference type="RefSeq" id="WP_161351470.1">
    <property type="nucleotide sequence ID" value="NZ_WTUX01000011.1"/>
</dbReference>